<name>A0AAD7JLK8_9AGAR</name>
<reference evidence="1" key="1">
    <citation type="submission" date="2023-03" db="EMBL/GenBank/DDBJ databases">
        <title>Massive genome expansion in bonnet fungi (Mycena s.s.) driven by repeated elements and novel gene families across ecological guilds.</title>
        <authorList>
            <consortium name="Lawrence Berkeley National Laboratory"/>
            <person name="Harder C.B."/>
            <person name="Miyauchi S."/>
            <person name="Viragh M."/>
            <person name="Kuo A."/>
            <person name="Thoen E."/>
            <person name="Andreopoulos B."/>
            <person name="Lu D."/>
            <person name="Skrede I."/>
            <person name="Drula E."/>
            <person name="Henrissat B."/>
            <person name="Morin E."/>
            <person name="Kohler A."/>
            <person name="Barry K."/>
            <person name="LaButti K."/>
            <person name="Morin E."/>
            <person name="Salamov A."/>
            <person name="Lipzen A."/>
            <person name="Mereny Z."/>
            <person name="Hegedus B."/>
            <person name="Baldrian P."/>
            <person name="Stursova M."/>
            <person name="Weitz H."/>
            <person name="Taylor A."/>
            <person name="Grigoriev I.V."/>
            <person name="Nagy L.G."/>
            <person name="Martin F."/>
            <person name="Kauserud H."/>
        </authorList>
    </citation>
    <scope>NUCLEOTIDE SEQUENCE</scope>
    <source>
        <strain evidence="1">CBHHK182m</strain>
    </source>
</reference>
<dbReference type="AlphaFoldDB" id="A0AAD7JLK8"/>
<organism evidence="1 2">
    <name type="scientific">Mycena metata</name>
    <dbReference type="NCBI Taxonomy" id="1033252"/>
    <lineage>
        <taxon>Eukaryota</taxon>
        <taxon>Fungi</taxon>
        <taxon>Dikarya</taxon>
        <taxon>Basidiomycota</taxon>
        <taxon>Agaricomycotina</taxon>
        <taxon>Agaricomycetes</taxon>
        <taxon>Agaricomycetidae</taxon>
        <taxon>Agaricales</taxon>
        <taxon>Marasmiineae</taxon>
        <taxon>Mycenaceae</taxon>
        <taxon>Mycena</taxon>
    </lineage>
</organism>
<sequence>MSLDSTTPDSLPPRLKLARPPTIVSVLRAVIEKLGSTPAIPLKILCNKRREPIIKA</sequence>
<dbReference type="Proteomes" id="UP001215598">
    <property type="component" value="Unassembled WGS sequence"/>
</dbReference>
<dbReference type="EMBL" id="JARKIB010000022">
    <property type="protein sequence ID" value="KAJ7767139.1"/>
    <property type="molecule type" value="Genomic_DNA"/>
</dbReference>
<keyword evidence="2" id="KW-1185">Reference proteome</keyword>
<proteinExistence type="predicted"/>
<evidence type="ECO:0000313" key="1">
    <source>
        <dbReference type="EMBL" id="KAJ7767139.1"/>
    </source>
</evidence>
<gene>
    <name evidence="1" type="ORF">B0H16DRAFT_1716779</name>
</gene>
<accession>A0AAD7JLK8</accession>
<comment type="caution">
    <text evidence="1">The sequence shown here is derived from an EMBL/GenBank/DDBJ whole genome shotgun (WGS) entry which is preliminary data.</text>
</comment>
<protein>
    <submittedName>
        <fullName evidence="1">Uncharacterized protein</fullName>
    </submittedName>
</protein>
<evidence type="ECO:0000313" key="2">
    <source>
        <dbReference type="Proteomes" id="UP001215598"/>
    </source>
</evidence>